<evidence type="ECO:0000256" key="8">
    <source>
        <dbReference type="SAM" id="SignalP"/>
    </source>
</evidence>
<evidence type="ECO:0000313" key="11">
    <source>
        <dbReference type="Proteomes" id="UP000033035"/>
    </source>
</evidence>
<dbReference type="HOGENOM" id="CLU_004317_0_1_10"/>
<dbReference type="EMBL" id="AQHW01000013">
    <property type="protein sequence ID" value="KKB57437.1"/>
    <property type="molecule type" value="Genomic_DNA"/>
</dbReference>
<dbReference type="Pfam" id="PF13715">
    <property type="entry name" value="CarbopepD_reg_2"/>
    <property type="match status" value="1"/>
</dbReference>
<dbReference type="RefSeq" id="WP_028730355.1">
    <property type="nucleotide sequence ID" value="NZ_KE386765.1"/>
</dbReference>
<dbReference type="NCBIfam" id="TIGR04056">
    <property type="entry name" value="OMP_RagA_SusC"/>
    <property type="match status" value="1"/>
</dbReference>
<protein>
    <submittedName>
        <fullName evidence="10">SusC/RagA family TonB-linked outer membrane protein</fullName>
    </submittedName>
</protein>
<dbReference type="GO" id="GO:0009279">
    <property type="term" value="C:cell outer membrane"/>
    <property type="evidence" value="ECO:0007669"/>
    <property type="project" value="UniProtKB-SubCell"/>
</dbReference>
<dbReference type="PATRIC" id="fig|1203610.3.peg.2216"/>
<keyword evidence="8" id="KW-0732">Signal</keyword>
<gene>
    <name evidence="10" type="ORF">HMPREF1536_02159</name>
</gene>
<evidence type="ECO:0000256" key="4">
    <source>
        <dbReference type="ARBA" id="ARBA00022692"/>
    </source>
</evidence>
<evidence type="ECO:0000259" key="9">
    <source>
        <dbReference type="SMART" id="SM00965"/>
    </source>
</evidence>
<feature type="chain" id="PRO_5002490440" evidence="8">
    <location>
        <begin position="33"/>
        <end position="1246"/>
    </location>
</feature>
<feature type="signal peptide" evidence="8">
    <location>
        <begin position="1"/>
        <end position="32"/>
    </location>
</feature>
<evidence type="ECO:0000256" key="3">
    <source>
        <dbReference type="ARBA" id="ARBA00022452"/>
    </source>
</evidence>
<dbReference type="Gene3D" id="2.60.40.1120">
    <property type="entry name" value="Carboxypeptidase-like, regulatory domain"/>
    <property type="match status" value="1"/>
</dbReference>
<evidence type="ECO:0000256" key="2">
    <source>
        <dbReference type="ARBA" id="ARBA00022448"/>
    </source>
</evidence>
<dbReference type="InterPro" id="IPR039426">
    <property type="entry name" value="TonB-dep_rcpt-like"/>
</dbReference>
<keyword evidence="2 7" id="KW-0813">Transport</keyword>
<comment type="caution">
    <text evidence="10">The sequence shown here is derived from an EMBL/GenBank/DDBJ whole genome shotgun (WGS) entry which is preliminary data.</text>
</comment>
<dbReference type="AlphaFoldDB" id="A0A0F5JIZ7"/>
<dbReference type="STRING" id="1203610.HMPREF1536_02159"/>
<evidence type="ECO:0000256" key="6">
    <source>
        <dbReference type="ARBA" id="ARBA00023237"/>
    </source>
</evidence>
<dbReference type="Proteomes" id="UP000033035">
    <property type="component" value="Unassembled WGS sequence"/>
</dbReference>
<evidence type="ECO:0000256" key="1">
    <source>
        <dbReference type="ARBA" id="ARBA00004571"/>
    </source>
</evidence>
<comment type="subcellular location">
    <subcellularLocation>
        <location evidence="1 7">Cell outer membrane</location>
        <topology evidence="1 7">Multi-pass membrane protein</topology>
    </subcellularLocation>
</comment>
<evidence type="ECO:0000256" key="7">
    <source>
        <dbReference type="PROSITE-ProRule" id="PRU01360"/>
    </source>
</evidence>
<organism evidence="10 11">
    <name type="scientific">Parabacteroides gordonii MS-1 = DSM 23371</name>
    <dbReference type="NCBI Taxonomy" id="1203610"/>
    <lineage>
        <taxon>Bacteria</taxon>
        <taxon>Pseudomonadati</taxon>
        <taxon>Bacteroidota</taxon>
        <taxon>Bacteroidia</taxon>
        <taxon>Bacteroidales</taxon>
        <taxon>Tannerellaceae</taxon>
        <taxon>Parabacteroides</taxon>
    </lineage>
</organism>
<dbReference type="NCBIfam" id="TIGR04057">
    <property type="entry name" value="SusC_RagA_signa"/>
    <property type="match status" value="1"/>
</dbReference>
<comment type="similarity">
    <text evidence="7">Belongs to the TonB-dependent receptor family.</text>
</comment>
<dbReference type="InterPro" id="IPR023997">
    <property type="entry name" value="TonB-dep_OMP_SusC/RagA_CS"/>
</dbReference>
<dbReference type="SUPFAM" id="SSF49464">
    <property type="entry name" value="Carboxypeptidase regulatory domain-like"/>
    <property type="match status" value="1"/>
</dbReference>
<name>A0A0F5JIZ7_9BACT</name>
<dbReference type="SUPFAM" id="SSF56935">
    <property type="entry name" value="Porins"/>
    <property type="match status" value="1"/>
</dbReference>
<keyword evidence="11" id="KW-1185">Reference proteome</keyword>
<feature type="domain" description="Secretin/TonB short N-terminal" evidence="9">
    <location>
        <begin position="67"/>
        <end position="117"/>
    </location>
</feature>
<keyword evidence="5 7" id="KW-0472">Membrane</keyword>
<evidence type="ECO:0000313" key="10">
    <source>
        <dbReference type="EMBL" id="KKB57437.1"/>
    </source>
</evidence>
<dbReference type="SMART" id="SM00965">
    <property type="entry name" value="STN"/>
    <property type="match status" value="1"/>
</dbReference>
<reference evidence="10 11" key="1">
    <citation type="submission" date="2013-04" db="EMBL/GenBank/DDBJ databases">
        <title>The Genome Sequence of Parabacteroides gordonii DSM 23371.</title>
        <authorList>
            <consortium name="The Broad Institute Genomics Platform"/>
            <person name="Earl A."/>
            <person name="Ward D."/>
            <person name="Feldgarden M."/>
            <person name="Gevers D."/>
            <person name="Martens E."/>
            <person name="Sakamoto M."/>
            <person name="Benno Y."/>
            <person name="Suzuki N."/>
            <person name="Matsunaga N."/>
            <person name="Koshihara K."/>
            <person name="Seki M."/>
            <person name="Komiya H."/>
            <person name="Walker B."/>
            <person name="Young S."/>
            <person name="Zeng Q."/>
            <person name="Gargeya S."/>
            <person name="Fitzgerald M."/>
            <person name="Haas B."/>
            <person name="Abouelleil A."/>
            <person name="Allen A.W."/>
            <person name="Alvarado L."/>
            <person name="Arachchi H.M."/>
            <person name="Berlin A.M."/>
            <person name="Chapman S.B."/>
            <person name="Gainer-Dewar J."/>
            <person name="Goldberg J."/>
            <person name="Griggs A."/>
            <person name="Gujja S."/>
            <person name="Hansen M."/>
            <person name="Howarth C."/>
            <person name="Imamovic A."/>
            <person name="Ireland A."/>
            <person name="Larimer J."/>
            <person name="McCowan C."/>
            <person name="Murphy C."/>
            <person name="Pearson M."/>
            <person name="Poon T.W."/>
            <person name="Priest M."/>
            <person name="Roberts A."/>
            <person name="Saif S."/>
            <person name="Shea T."/>
            <person name="Sisk P."/>
            <person name="Sykes S."/>
            <person name="Wortman J."/>
            <person name="Nusbaum C."/>
            <person name="Birren B."/>
        </authorList>
    </citation>
    <scope>NUCLEOTIDE SEQUENCE [LARGE SCALE GENOMIC DNA]</scope>
    <source>
        <strain evidence="10 11">MS-1</strain>
    </source>
</reference>
<keyword evidence="3 7" id="KW-1134">Transmembrane beta strand</keyword>
<dbReference type="Gene3D" id="2.170.130.10">
    <property type="entry name" value="TonB-dependent receptor, plug domain"/>
    <property type="match status" value="1"/>
</dbReference>
<dbReference type="InterPro" id="IPR037066">
    <property type="entry name" value="Plug_dom_sf"/>
</dbReference>
<dbReference type="InterPro" id="IPR008969">
    <property type="entry name" value="CarboxyPept-like_regulatory"/>
</dbReference>
<dbReference type="InterPro" id="IPR023996">
    <property type="entry name" value="TonB-dep_OMP_SusC/RagA"/>
</dbReference>
<keyword evidence="4 7" id="KW-0812">Transmembrane</keyword>
<dbReference type="PROSITE" id="PS52016">
    <property type="entry name" value="TONB_DEPENDENT_REC_3"/>
    <property type="match status" value="1"/>
</dbReference>
<dbReference type="InterPro" id="IPR036942">
    <property type="entry name" value="Beta-barrel_TonB_sf"/>
</dbReference>
<dbReference type="InterPro" id="IPR011662">
    <property type="entry name" value="Secretin/TonB_short_N"/>
</dbReference>
<keyword evidence="6 7" id="KW-0998">Cell outer membrane</keyword>
<dbReference type="Pfam" id="PF07660">
    <property type="entry name" value="STN"/>
    <property type="match status" value="1"/>
</dbReference>
<evidence type="ECO:0000256" key="5">
    <source>
        <dbReference type="ARBA" id="ARBA00023136"/>
    </source>
</evidence>
<dbReference type="Gene3D" id="2.40.170.20">
    <property type="entry name" value="TonB-dependent receptor, beta-barrel domain"/>
    <property type="match status" value="1"/>
</dbReference>
<accession>A0A0F5JIZ7</accession>
<dbReference type="FunFam" id="2.60.40.1120:FF:000003">
    <property type="entry name" value="Outer membrane protein Omp121"/>
    <property type="match status" value="1"/>
</dbReference>
<sequence length="1246" mass="139052">MKKNINRIKLMPDFTKCMSLAIFLTFSGNSNANNSELTYAEQTNFTISMENQTLKSVVEWIEKNSQFIFIYDTDLDLSHRVSVDVYNKPVEEILKQIFSGTNLEYNIRNRQVMIRKAEVKTAPVNQFVQQEKVTIKGAVTDIKGEAIIGANIIEDGTTNGTITDIDGQFSLQVDKGAKLIISYIGYMTQTLPVGQNHFLKISLREDNKTLEEVVITGYGGTQLRSKMTNSIAKVDNSVLANGTYTNPAQALSGAVAGLRVQQTSGKPNATPTLVLRGGTNLDGSGSPLIIIDGAVRESLSDVNPEDIESMEVMKDAGATAIYGARASNGVVLVTTKKGTAGRTEVNLSAKVGLNFFHSQYEFLDAHDYLYYMRSAFHRSSHIWQDQSGNWRGFASDATLSGTQPYGTGNRYFDANGNILNGNKDNTAVWGVMNYTDDLAFLLKQGWQTMDDPVNPGQKLIYADNQLKDYNIKSPAISQDYNLSVSGGNDKGHYYASLGYNHSEGNAVNNWYRRLNFTINADYKIKPWLTSNSSLSFTDSKWDDGAAGYAGETNFFSTTLSVPPTFRVKSPDGDWLAGPAVASYARGWTTAKVYEDALNYDNNTDKFNISQSFTFNIMKGLTFKATGAWYYFDDSREFFKGDYIVATGPVYDTNHSTSNKHERLLDQTYNGILNYQTTFLQDHTLDAMLGVEYYDSYKKGFSASGYGSPLSDFQDLNYTSTASGVRQIDSWHYRQRILSFFGRVNYDYKSKYLLSLVLRRDGYSKLPKDNRWGTFPGISGGWVFSKEGFMEDMADVLSYAKVRASYGANGNVSGVLDANGNIVTGLDYYTVQGSYGIMKDKDGKTVANYNGKVPLMLNDLPNPTMRWEKSYTFETGLDLGFLNNKYVLNFTYYNRHTQDKFAEITLPSHSGVSSFLSNNGEVQNQGMELELTANILRTKDWKFTVSMNTAYNKNKIVSLPYNGLPNNMQDAYQVYTGNKLSDGSYEKKWVGGYQEGQEYGVIYGFKSLGIYKSESEIAGNLIDRSTYTENGADAKVLYGPDAWAKMSDAEKEKGLPIQAGDVKWLDVNGDGVIDDYDRVKLGNTIPHWTGGFNINTSWKGLSLNCRLDYALGFWVHDFKTPWIMGNMQGTFNTISLVKDSWSETNPNGKYPVYGWADFLGKRNYDRISDINCYRGDYLAFREVSLAYTLPQNWILKTGLSKVNVSVTAQNLGYITAAKNMATPEYGVSQNGGYPMPRSVVFGLNVTF</sequence>
<dbReference type="Pfam" id="PF07715">
    <property type="entry name" value="Plug"/>
    <property type="match status" value="1"/>
</dbReference>
<proteinExistence type="inferred from homology"/>
<dbReference type="InterPro" id="IPR012910">
    <property type="entry name" value="Plug_dom"/>
</dbReference>